<dbReference type="NCBIfam" id="NF002317">
    <property type="entry name" value="PRK01250.1"/>
    <property type="match status" value="1"/>
</dbReference>
<dbReference type="Proteomes" id="UP000440694">
    <property type="component" value="Unassembled WGS sequence"/>
</dbReference>
<comment type="subunit">
    <text evidence="5">Homohexamer.</text>
</comment>
<dbReference type="AlphaFoldDB" id="A0A6I3KJQ2"/>
<evidence type="ECO:0000313" key="6">
    <source>
        <dbReference type="EMBL" id="MTD94170.1"/>
    </source>
</evidence>
<proteinExistence type="inferred from homology"/>
<dbReference type="RefSeq" id="WP_154738631.1">
    <property type="nucleotide sequence ID" value="NZ_WMBQ01000001.1"/>
</dbReference>
<evidence type="ECO:0000256" key="3">
    <source>
        <dbReference type="ARBA" id="ARBA00022801"/>
    </source>
</evidence>
<keyword evidence="4 5" id="KW-0460">Magnesium</keyword>
<dbReference type="InterPro" id="IPR036649">
    <property type="entry name" value="Pyrophosphatase_sf"/>
</dbReference>
<comment type="catalytic activity">
    <reaction evidence="5">
        <text>diphosphate + H2O = 2 phosphate + H(+)</text>
        <dbReference type="Rhea" id="RHEA:24576"/>
        <dbReference type="ChEBI" id="CHEBI:15377"/>
        <dbReference type="ChEBI" id="CHEBI:15378"/>
        <dbReference type="ChEBI" id="CHEBI:33019"/>
        <dbReference type="ChEBI" id="CHEBI:43474"/>
        <dbReference type="EC" id="3.6.1.1"/>
    </reaction>
</comment>
<feature type="binding site" evidence="5">
    <location>
        <position position="30"/>
    </location>
    <ligand>
        <name>substrate</name>
    </ligand>
</feature>
<dbReference type="SUPFAM" id="SSF50324">
    <property type="entry name" value="Inorganic pyrophosphatase"/>
    <property type="match status" value="1"/>
</dbReference>
<dbReference type="HAMAP" id="MF_00209">
    <property type="entry name" value="Inorganic_PPase"/>
    <property type="match status" value="1"/>
</dbReference>
<dbReference type="CDD" id="cd00412">
    <property type="entry name" value="pyrophosphatase"/>
    <property type="match status" value="1"/>
</dbReference>
<feature type="binding site" evidence="5">
    <location>
        <position position="71"/>
    </location>
    <ligand>
        <name>Mg(2+)</name>
        <dbReference type="ChEBI" id="CHEBI:18420"/>
        <label>2</label>
    </ligand>
</feature>
<evidence type="ECO:0000313" key="7">
    <source>
        <dbReference type="Proteomes" id="UP000440694"/>
    </source>
</evidence>
<accession>A0A6I3KJQ2</accession>
<organism evidence="6 7">
    <name type="scientific">Hyphomicrobium album</name>
    <dbReference type="NCBI Taxonomy" id="2665159"/>
    <lineage>
        <taxon>Bacteria</taxon>
        <taxon>Pseudomonadati</taxon>
        <taxon>Pseudomonadota</taxon>
        <taxon>Alphaproteobacteria</taxon>
        <taxon>Hyphomicrobiales</taxon>
        <taxon>Hyphomicrobiaceae</taxon>
        <taxon>Hyphomicrobium</taxon>
    </lineage>
</organism>
<evidence type="ECO:0000256" key="5">
    <source>
        <dbReference type="HAMAP-Rule" id="MF_00209"/>
    </source>
</evidence>
<dbReference type="EMBL" id="WMBQ01000001">
    <property type="protein sequence ID" value="MTD94170.1"/>
    <property type="molecule type" value="Genomic_DNA"/>
</dbReference>
<keyword evidence="5" id="KW-0963">Cytoplasm</keyword>
<dbReference type="EC" id="3.6.1.1" evidence="5"/>
<comment type="similarity">
    <text evidence="5">Belongs to the PPase family.</text>
</comment>
<dbReference type="PROSITE" id="PS00387">
    <property type="entry name" value="PPASE"/>
    <property type="match status" value="1"/>
</dbReference>
<gene>
    <name evidence="5" type="primary">ppa</name>
    <name evidence="6" type="ORF">GIW81_07445</name>
</gene>
<dbReference type="GO" id="GO:0000287">
    <property type="term" value="F:magnesium ion binding"/>
    <property type="evidence" value="ECO:0007669"/>
    <property type="project" value="UniProtKB-UniRule"/>
</dbReference>
<evidence type="ECO:0000256" key="4">
    <source>
        <dbReference type="ARBA" id="ARBA00022842"/>
    </source>
</evidence>
<dbReference type="PANTHER" id="PTHR10286">
    <property type="entry name" value="INORGANIC PYROPHOSPHATASE"/>
    <property type="match status" value="1"/>
</dbReference>
<name>A0A6I3KJQ2_9HYPH</name>
<feature type="binding site" evidence="5">
    <location>
        <position position="56"/>
    </location>
    <ligand>
        <name>substrate</name>
    </ligand>
</feature>
<evidence type="ECO:0000256" key="2">
    <source>
        <dbReference type="ARBA" id="ARBA00022723"/>
    </source>
</evidence>
<feature type="binding site" evidence="5">
    <location>
        <position position="44"/>
    </location>
    <ligand>
        <name>substrate</name>
    </ligand>
</feature>
<comment type="cofactor">
    <cofactor evidence="1 5">
        <name>Mg(2+)</name>
        <dbReference type="ChEBI" id="CHEBI:18420"/>
    </cofactor>
</comment>
<comment type="caution">
    <text evidence="6">The sequence shown here is derived from an EMBL/GenBank/DDBJ whole genome shotgun (WGS) entry which is preliminary data.</text>
</comment>
<dbReference type="GO" id="GO:0004427">
    <property type="term" value="F:inorganic diphosphate phosphatase activity"/>
    <property type="evidence" value="ECO:0007669"/>
    <property type="project" value="UniProtKB-UniRule"/>
</dbReference>
<feature type="binding site" evidence="5">
    <location>
        <position position="103"/>
    </location>
    <ligand>
        <name>Mg(2+)</name>
        <dbReference type="ChEBI" id="CHEBI:18420"/>
        <label>1</label>
    </ligand>
</feature>
<feature type="binding site" evidence="5">
    <location>
        <position position="71"/>
    </location>
    <ligand>
        <name>Mg(2+)</name>
        <dbReference type="ChEBI" id="CHEBI:18420"/>
        <label>1</label>
    </ligand>
</feature>
<dbReference type="Pfam" id="PF00719">
    <property type="entry name" value="Pyrophosphatase"/>
    <property type="match status" value="1"/>
</dbReference>
<keyword evidence="7" id="KW-1185">Reference proteome</keyword>
<sequence>MRLDAIAIGLNPPLDINVIVEVPVGGEPIKYEMDKASGTLFVDRFLYTPMRYPGNYGFVPHTLSLDGDPIDVLVCNTRAIVPGAVINCRPVGVLVMRDEGGGDEKIIAVPSSKTTMRYDKVANYTDLPQITVQQIEHFFGHYKDLEPGKWAKIDHLGDSGEARRLISEAIERAKKSNG</sequence>
<feature type="binding site" evidence="5">
    <location>
        <position position="66"/>
    </location>
    <ligand>
        <name>Mg(2+)</name>
        <dbReference type="ChEBI" id="CHEBI:18420"/>
        <label>1</label>
    </ligand>
</feature>
<reference evidence="6 7" key="1">
    <citation type="submission" date="2019-11" db="EMBL/GenBank/DDBJ databases">
        <title>Identification of a novel strain.</title>
        <authorList>
            <person name="Xu Q."/>
            <person name="Wang G."/>
        </authorList>
    </citation>
    <scope>NUCLEOTIDE SEQUENCE [LARGE SCALE GENOMIC DNA]</scope>
    <source>
        <strain evidence="7">xq</strain>
    </source>
</reference>
<dbReference type="Gene3D" id="3.90.80.10">
    <property type="entry name" value="Inorganic pyrophosphatase"/>
    <property type="match status" value="1"/>
</dbReference>
<dbReference type="InterPro" id="IPR008162">
    <property type="entry name" value="Pyrophosphatase"/>
</dbReference>
<keyword evidence="2 5" id="KW-0479">Metal-binding</keyword>
<comment type="function">
    <text evidence="5">Catalyzes the hydrolysis of inorganic pyrophosphate (PPi) forming two phosphate ions.</text>
</comment>
<protein>
    <recommendedName>
        <fullName evidence="5">Inorganic pyrophosphatase</fullName>
        <ecNumber evidence="5">3.6.1.1</ecNumber>
    </recommendedName>
    <alternativeName>
        <fullName evidence="5">Pyrophosphate phospho-hydrolase</fullName>
        <shortName evidence="5">PPase</shortName>
    </alternativeName>
</protein>
<feature type="binding site" evidence="5">
    <location>
        <position position="142"/>
    </location>
    <ligand>
        <name>substrate</name>
    </ligand>
</feature>
<keyword evidence="3 5" id="KW-0378">Hydrolase</keyword>
<dbReference type="GO" id="GO:0005737">
    <property type="term" value="C:cytoplasm"/>
    <property type="evidence" value="ECO:0007669"/>
    <property type="project" value="UniProtKB-SubCell"/>
</dbReference>
<dbReference type="GO" id="GO:0006796">
    <property type="term" value="P:phosphate-containing compound metabolic process"/>
    <property type="evidence" value="ECO:0007669"/>
    <property type="project" value="InterPro"/>
</dbReference>
<evidence type="ECO:0000256" key="1">
    <source>
        <dbReference type="ARBA" id="ARBA00001946"/>
    </source>
</evidence>
<comment type="subcellular location">
    <subcellularLocation>
        <location evidence="5">Cytoplasm</location>
    </subcellularLocation>
</comment>